<sequence length="311" mass="35341">MALNSLDVQNKTFNPQFRGFSKHEVDEFLDIVVRDYDEFAQTIKDQERELKALRERVKYFDDMKDSLNKSIVVAQDAADNLREQAKSEADTLKINSEKESAEIIANAGQKSSLIIEAAKKEAGNILNAASDDARKLVRDTDDLKRKMRLYHQRMTSIIENQLASIQSDDWAEIFRPTQDYSINPEEKLQMIIEEHLENAESTLVKTQAIQPLTDEEIEQANENAEEPEVEVEPIESSENIEETEVPTEAKEEVAEVTETVADESPEHSEIDTPKADDSEIFPELEAKAPAETTELVEKDNQETIDLSELKN</sequence>
<evidence type="ECO:0000313" key="9">
    <source>
        <dbReference type="EMBL" id="KEY63670.1"/>
    </source>
</evidence>
<evidence type="ECO:0000256" key="3">
    <source>
        <dbReference type="ARBA" id="ARBA00022490"/>
    </source>
</evidence>
<organism evidence="9 10">
    <name type="scientific">Lactococcus cremoris subsp. cremoris GE214</name>
    <dbReference type="NCBI Taxonomy" id="1415168"/>
    <lineage>
        <taxon>Bacteria</taxon>
        <taxon>Bacillati</taxon>
        <taxon>Bacillota</taxon>
        <taxon>Bacilli</taxon>
        <taxon>Lactobacillales</taxon>
        <taxon>Streptococcaceae</taxon>
        <taxon>Lactococcus</taxon>
        <taxon>Lactococcus cremoris subsp. cremoris</taxon>
    </lineage>
</organism>
<gene>
    <name evidence="9" type="ORF">U725_00118</name>
</gene>
<protein>
    <submittedName>
        <fullName evidence="9">Cell division initiation protein</fullName>
    </submittedName>
</protein>
<dbReference type="NCBIfam" id="TIGR03544">
    <property type="entry name" value="DivI1A_domain"/>
    <property type="match status" value="1"/>
</dbReference>
<evidence type="ECO:0000256" key="6">
    <source>
        <dbReference type="ARBA" id="ARBA00023306"/>
    </source>
</evidence>
<dbReference type="PANTHER" id="PTHR35794">
    <property type="entry name" value="CELL DIVISION PROTEIN DIVIVA"/>
    <property type="match status" value="1"/>
</dbReference>
<evidence type="ECO:0000256" key="4">
    <source>
        <dbReference type="ARBA" id="ARBA00022618"/>
    </source>
</evidence>
<dbReference type="InterPro" id="IPR019933">
    <property type="entry name" value="DivIVA_domain"/>
</dbReference>
<feature type="compositionally biased region" description="Acidic residues" evidence="8">
    <location>
        <begin position="219"/>
        <end position="245"/>
    </location>
</feature>
<evidence type="ECO:0000256" key="8">
    <source>
        <dbReference type="SAM" id="MobiDB-lite"/>
    </source>
</evidence>
<comment type="similarity">
    <text evidence="2">Belongs to the DivIVA family.</text>
</comment>
<dbReference type="PANTHER" id="PTHR35794:SF2">
    <property type="entry name" value="CELL DIVISION PROTEIN DIVIVA"/>
    <property type="match status" value="1"/>
</dbReference>
<dbReference type="GO" id="GO:0051301">
    <property type="term" value="P:cell division"/>
    <property type="evidence" value="ECO:0007669"/>
    <property type="project" value="UniProtKB-KW"/>
</dbReference>
<dbReference type="RefSeq" id="WP_042747584.1">
    <property type="nucleotide sequence ID" value="NZ_AZSI01000003.1"/>
</dbReference>
<evidence type="ECO:0000256" key="5">
    <source>
        <dbReference type="ARBA" id="ARBA00023054"/>
    </source>
</evidence>
<keyword evidence="3" id="KW-0963">Cytoplasm</keyword>
<comment type="subcellular location">
    <subcellularLocation>
        <location evidence="1">Cytoplasm</location>
    </subcellularLocation>
</comment>
<name>A0A084AEE1_LACLC</name>
<dbReference type="EMBL" id="AZSI01000003">
    <property type="protein sequence ID" value="KEY63670.1"/>
    <property type="molecule type" value="Genomic_DNA"/>
</dbReference>
<feature type="region of interest" description="Disordered" evidence="8">
    <location>
        <begin position="219"/>
        <end position="311"/>
    </location>
</feature>
<keyword evidence="4 9" id="KW-0132">Cell division</keyword>
<accession>A0A084AEE1</accession>
<evidence type="ECO:0000256" key="2">
    <source>
        <dbReference type="ARBA" id="ARBA00009008"/>
    </source>
</evidence>
<dbReference type="InterPro" id="IPR007793">
    <property type="entry name" value="DivIVA_fam"/>
</dbReference>
<feature type="coiled-coil region" evidence="7">
    <location>
        <begin position="36"/>
        <end position="102"/>
    </location>
</feature>
<evidence type="ECO:0000313" key="10">
    <source>
        <dbReference type="Proteomes" id="UP000028401"/>
    </source>
</evidence>
<dbReference type="PATRIC" id="fig|1415168.3.peg.130"/>
<keyword evidence="6" id="KW-0131">Cell cycle</keyword>
<comment type="caution">
    <text evidence="9">The sequence shown here is derived from an EMBL/GenBank/DDBJ whole genome shotgun (WGS) entry which is preliminary data.</text>
</comment>
<dbReference type="GO" id="GO:0005737">
    <property type="term" value="C:cytoplasm"/>
    <property type="evidence" value="ECO:0007669"/>
    <property type="project" value="UniProtKB-SubCell"/>
</dbReference>
<evidence type="ECO:0000256" key="7">
    <source>
        <dbReference type="SAM" id="Coils"/>
    </source>
</evidence>
<feature type="compositionally biased region" description="Basic and acidic residues" evidence="8">
    <location>
        <begin position="295"/>
        <end position="311"/>
    </location>
</feature>
<dbReference type="Proteomes" id="UP000028401">
    <property type="component" value="Unassembled WGS sequence"/>
</dbReference>
<dbReference type="AlphaFoldDB" id="A0A084AEE1"/>
<dbReference type="Pfam" id="PF05103">
    <property type="entry name" value="DivIVA"/>
    <property type="match status" value="1"/>
</dbReference>
<evidence type="ECO:0000256" key="1">
    <source>
        <dbReference type="ARBA" id="ARBA00004496"/>
    </source>
</evidence>
<feature type="compositionally biased region" description="Basic and acidic residues" evidence="8">
    <location>
        <begin position="264"/>
        <end position="277"/>
    </location>
</feature>
<proteinExistence type="inferred from homology"/>
<keyword evidence="5 7" id="KW-0175">Coiled coil</keyword>
<reference evidence="9 10" key="1">
    <citation type="submission" date="2014-06" db="EMBL/GenBank/DDBJ databases">
        <title>Draft genome sequence of the putrescine producing strain Lactococcus lactis subsp cremoris GE214.</title>
        <authorList>
            <person name="Ladero V."/>
            <person name="Linares D.M."/>
            <person name="del Rio B."/>
            <person name="Mayo B."/>
            <person name="Martin M.C."/>
            <person name="Fernandez M."/>
            <person name="Alvarez M.A."/>
        </authorList>
    </citation>
    <scope>NUCLEOTIDE SEQUENCE [LARGE SCALE GENOMIC DNA]</scope>
    <source>
        <strain evidence="9 10">GE214</strain>
    </source>
</reference>
<dbReference type="Gene3D" id="6.10.250.660">
    <property type="match status" value="1"/>
</dbReference>